<dbReference type="GO" id="GO:0046872">
    <property type="term" value="F:metal ion binding"/>
    <property type="evidence" value="ECO:0007669"/>
    <property type="project" value="UniProtKB-KW"/>
</dbReference>
<keyword evidence="2" id="KW-0997">Cell inner membrane</keyword>
<dbReference type="PANTHER" id="PTHR34990">
    <property type="entry name" value="UDP-2,3-DIACYLGLUCOSAMINE HYDROLASE-RELATED"/>
    <property type="match status" value="1"/>
</dbReference>
<dbReference type="SUPFAM" id="SSF56300">
    <property type="entry name" value="Metallo-dependent phosphatases"/>
    <property type="match status" value="1"/>
</dbReference>
<evidence type="ECO:0000313" key="7">
    <source>
        <dbReference type="EMBL" id="BBE30016.1"/>
    </source>
</evidence>
<dbReference type="Proteomes" id="UP000516361">
    <property type="component" value="Chromosome"/>
</dbReference>
<dbReference type="KEGG" id="ocy:OSSY52_01570"/>
<keyword evidence="1" id="KW-1003">Cell membrane</keyword>
<evidence type="ECO:0000256" key="2">
    <source>
        <dbReference type="ARBA" id="ARBA00022519"/>
    </source>
</evidence>
<keyword evidence="7" id="KW-0378">Hydrolase</keyword>
<keyword evidence="8" id="KW-1185">Reference proteome</keyword>
<evidence type="ECO:0000259" key="6">
    <source>
        <dbReference type="Pfam" id="PF00149"/>
    </source>
</evidence>
<dbReference type="InParanoid" id="A0A7G1G478"/>
<dbReference type="Gene3D" id="3.60.21.10">
    <property type="match status" value="1"/>
</dbReference>
<gene>
    <name evidence="7" type="ORF">OSSY52_01570</name>
</gene>
<dbReference type="RefSeq" id="WP_190615156.1">
    <property type="nucleotide sequence ID" value="NZ_AP018712.1"/>
</dbReference>
<dbReference type="AlphaFoldDB" id="A0A7G1G478"/>
<keyword evidence="5" id="KW-0464">Manganese</keyword>
<dbReference type="GO" id="GO:0008758">
    <property type="term" value="F:UDP-2,3-diacylglucosamine hydrolase activity"/>
    <property type="evidence" value="ECO:0007669"/>
    <property type="project" value="TreeGrafter"/>
</dbReference>
<evidence type="ECO:0000256" key="1">
    <source>
        <dbReference type="ARBA" id="ARBA00022475"/>
    </source>
</evidence>
<dbReference type="EMBL" id="AP018712">
    <property type="protein sequence ID" value="BBE30016.1"/>
    <property type="molecule type" value="Genomic_DNA"/>
</dbReference>
<accession>A0A7G1G478</accession>
<dbReference type="InterPro" id="IPR004843">
    <property type="entry name" value="Calcineurin-like_PHP"/>
</dbReference>
<name>A0A7G1G478_9BACT</name>
<dbReference type="InterPro" id="IPR043461">
    <property type="entry name" value="LpxH-like"/>
</dbReference>
<organism evidence="7 8">
    <name type="scientific">Tepiditoga spiralis</name>
    <dbReference type="NCBI Taxonomy" id="2108365"/>
    <lineage>
        <taxon>Bacteria</taxon>
        <taxon>Thermotogati</taxon>
        <taxon>Thermotogota</taxon>
        <taxon>Thermotogae</taxon>
        <taxon>Petrotogales</taxon>
        <taxon>Petrotogaceae</taxon>
        <taxon>Tepiditoga</taxon>
    </lineage>
</organism>
<evidence type="ECO:0000313" key="8">
    <source>
        <dbReference type="Proteomes" id="UP000516361"/>
    </source>
</evidence>
<reference evidence="7 8" key="1">
    <citation type="submission" date="2018-06" db="EMBL/GenBank/DDBJ databases">
        <title>Genome sequencing of Oceanotoga sp. sy52.</title>
        <authorList>
            <person name="Mori K."/>
        </authorList>
    </citation>
    <scope>NUCLEOTIDE SEQUENCE [LARGE SCALE GENOMIC DNA]</scope>
    <source>
        <strain evidence="8">sy52</strain>
    </source>
</reference>
<dbReference type="PANTHER" id="PTHR34990:SF2">
    <property type="entry name" value="BLL8164 PROTEIN"/>
    <property type="match status" value="1"/>
</dbReference>
<evidence type="ECO:0000256" key="5">
    <source>
        <dbReference type="ARBA" id="ARBA00023211"/>
    </source>
</evidence>
<feature type="domain" description="Calcineurin-like phosphoesterase" evidence="6">
    <location>
        <begin position="4"/>
        <end position="154"/>
    </location>
</feature>
<evidence type="ECO:0000256" key="3">
    <source>
        <dbReference type="ARBA" id="ARBA00022723"/>
    </source>
</evidence>
<dbReference type="InterPro" id="IPR029052">
    <property type="entry name" value="Metallo-depent_PP-like"/>
</dbReference>
<keyword evidence="4" id="KW-0472">Membrane</keyword>
<proteinExistence type="predicted"/>
<keyword evidence="3" id="KW-0479">Metal-binding</keyword>
<dbReference type="GO" id="GO:0009245">
    <property type="term" value="P:lipid A biosynthetic process"/>
    <property type="evidence" value="ECO:0007669"/>
    <property type="project" value="TreeGrafter"/>
</dbReference>
<protein>
    <submittedName>
        <fullName evidence="7">UDP-2,3-diacylglucosamine hydrolase</fullName>
    </submittedName>
</protein>
<dbReference type="Pfam" id="PF00149">
    <property type="entry name" value="Metallophos"/>
    <property type="match status" value="1"/>
</dbReference>
<sequence>MKLYISDLHIGNGSSKDDFVYDENLIYILKNMKFNELFFVGDIFELIAGNNTSLLNTAKEYIDNFNVSELKNVYNKHQQLFDTINKISKKSKIRYIIGNHDYYIFHNEKLQQTIKDFMGNIEFFPYYYDKKCKIFIIHGNQFDPMNRFAIDKENNILPSFGEYMMKYMEENFDSTVNDILPDELISDYDNISPILDVFQWLDYINERYNLKCNLKSLWSENFINFVRTPQIKKWLKVSFPKYSILTNVFVNKIGGMKFGEFLVRTIMLFRGFKKTNSLLLQSKKLLLDDFYIPKKNLIGYTDKSIRLDSKDINGIIMGHNHQPTHKILKNAYTKKFYANTGAWKHIVSKNFGINENEFIRKNVISYLCIEENLKVKLYTEESYFGGGK</sequence>
<dbReference type="GO" id="GO:0016020">
    <property type="term" value="C:membrane"/>
    <property type="evidence" value="ECO:0007669"/>
    <property type="project" value="GOC"/>
</dbReference>
<evidence type="ECO:0000256" key="4">
    <source>
        <dbReference type="ARBA" id="ARBA00023136"/>
    </source>
</evidence>